<keyword evidence="12" id="KW-1133">Transmembrane helix</keyword>
<evidence type="ECO:0000256" key="15">
    <source>
        <dbReference type="PROSITE-ProRule" id="PRU00175"/>
    </source>
</evidence>
<feature type="compositionally biased region" description="Acidic residues" evidence="16">
    <location>
        <begin position="430"/>
        <end position="459"/>
    </location>
</feature>
<dbReference type="InterPro" id="IPR006845">
    <property type="entry name" value="Pex_N"/>
</dbReference>
<keyword evidence="7" id="KW-0479">Metal-binding</keyword>
<keyword evidence="19" id="KW-1185">Reference proteome</keyword>
<evidence type="ECO:0000259" key="17">
    <source>
        <dbReference type="PROSITE" id="PS50089"/>
    </source>
</evidence>
<feature type="domain" description="RING-type" evidence="17">
    <location>
        <begin position="295"/>
        <end position="352"/>
    </location>
</feature>
<dbReference type="PANTHER" id="PTHR23350">
    <property type="entry name" value="PEROXISOME ASSEMBLY PROTEIN 10"/>
    <property type="match status" value="1"/>
</dbReference>
<dbReference type="GO" id="GO:0016740">
    <property type="term" value="F:transferase activity"/>
    <property type="evidence" value="ECO:0007669"/>
    <property type="project" value="UniProtKB-KW"/>
</dbReference>
<keyword evidence="10" id="KW-0862">Zinc</keyword>
<evidence type="ECO:0000256" key="5">
    <source>
        <dbReference type="ARBA" id="ARBA00022679"/>
    </source>
</evidence>
<dbReference type="EMBL" id="CP034457">
    <property type="protein sequence ID" value="QBM87580.1"/>
    <property type="molecule type" value="Genomic_DNA"/>
</dbReference>
<evidence type="ECO:0000256" key="13">
    <source>
        <dbReference type="ARBA" id="ARBA00023136"/>
    </source>
</evidence>
<comment type="similarity">
    <text evidence="3">Belongs to the pex2/pex10/pex12 family.</text>
</comment>
<reference evidence="19" key="1">
    <citation type="submission" date="2019-03" db="EMBL/GenBank/DDBJ databases">
        <title>Snf2 controls pulcherriminic acid biosynthesis and connects pigmentation and antifungal activity of the yeast Metschnikowia pulcherrima.</title>
        <authorList>
            <person name="Gore-Lloyd D."/>
            <person name="Sumann I."/>
            <person name="Brachmann A.O."/>
            <person name="Schneeberger K."/>
            <person name="Ortiz-Merino R.A."/>
            <person name="Moreno-Beltran M."/>
            <person name="Schlaefli M."/>
            <person name="Kirner P."/>
            <person name="Santos Kron A."/>
            <person name="Wolfe K.H."/>
            <person name="Piel J."/>
            <person name="Ahrens C.H."/>
            <person name="Henk D."/>
            <person name="Freimoser F.M."/>
        </authorList>
    </citation>
    <scope>NUCLEOTIDE SEQUENCE [LARGE SCALE GENOMIC DNA]</scope>
    <source>
        <strain evidence="19">APC 1.2</strain>
    </source>
</reference>
<evidence type="ECO:0000256" key="9">
    <source>
        <dbReference type="ARBA" id="ARBA00022786"/>
    </source>
</evidence>
<protein>
    <submittedName>
        <fullName evidence="18">Peroxin-2</fullName>
    </submittedName>
</protein>
<dbReference type="GO" id="GO:0016567">
    <property type="term" value="P:protein ubiquitination"/>
    <property type="evidence" value="ECO:0007669"/>
    <property type="project" value="UniProtKB-ARBA"/>
</dbReference>
<name>A0A4P6XK52_9ASCO</name>
<dbReference type="STRING" id="2163413.A0A4P6XK52"/>
<organism evidence="18 19">
    <name type="scientific">Metschnikowia aff. pulcherrima</name>
    <dbReference type="NCBI Taxonomy" id="2163413"/>
    <lineage>
        <taxon>Eukaryota</taxon>
        <taxon>Fungi</taxon>
        <taxon>Dikarya</taxon>
        <taxon>Ascomycota</taxon>
        <taxon>Saccharomycotina</taxon>
        <taxon>Pichiomycetes</taxon>
        <taxon>Metschnikowiaceae</taxon>
        <taxon>Metschnikowia</taxon>
    </lineage>
</organism>
<comment type="pathway">
    <text evidence="2">Protein modification; protein ubiquitination.</text>
</comment>
<evidence type="ECO:0000256" key="3">
    <source>
        <dbReference type="ARBA" id="ARBA00008704"/>
    </source>
</evidence>
<feature type="compositionally biased region" description="Acidic residues" evidence="16">
    <location>
        <begin position="379"/>
        <end position="395"/>
    </location>
</feature>
<evidence type="ECO:0000313" key="18">
    <source>
        <dbReference type="EMBL" id="QBM87580.1"/>
    </source>
</evidence>
<keyword evidence="9" id="KW-0833">Ubl conjugation pathway</keyword>
<dbReference type="InterPro" id="IPR025654">
    <property type="entry name" value="PEX2/10"/>
</dbReference>
<dbReference type="PANTHER" id="PTHR23350:SF4">
    <property type="entry name" value="PEROXISOME BIOGENESIS FACTOR 2"/>
    <property type="match status" value="1"/>
</dbReference>
<evidence type="ECO:0000313" key="19">
    <source>
        <dbReference type="Proteomes" id="UP000292447"/>
    </source>
</evidence>
<evidence type="ECO:0000256" key="7">
    <source>
        <dbReference type="ARBA" id="ARBA00022723"/>
    </source>
</evidence>
<keyword evidence="11" id="KW-0653">Protein transport</keyword>
<comment type="subcellular location">
    <subcellularLocation>
        <location evidence="1">Peroxisome membrane</location>
        <topology evidence="1">Multi-pass membrane protein</topology>
    </subcellularLocation>
</comment>
<feature type="region of interest" description="Disordered" evidence="16">
    <location>
        <begin position="379"/>
        <end position="459"/>
    </location>
</feature>
<dbReference type="Pfam" id="PF04757">
    <property type="entry name" value="Pex2_Pex12"/>
    <property type="match status" value="1"/>
</dbReference>
<keyword evidence="13" id="KW-0472">Membrane</keyword>
<dbReference type="InterPro" id="IPR013083">
    <property type="entry name" value="Znf_RING/FYVE/PHD"/>
</dbReference>
<dbReference type="PROSITE" id="PS50089">
    <property type="entry name" value="ZF_RING_2"/>
    <property type="match status" value="1"/>
</dbReference>
<dbReference type="SUPFAM" id="SSF57850">
    <property type="entry name" value="RING/U-box"/>
    <property type="match status" value="1"/>
</dbReference>
<dbReference type="InterPro" id="IPR001841">
    <property type="entry name" value="Znf_RING"/>
</dbReference>
<evidence type="ECO:0000256" key="6">
    <source>
        <dbReference type="ARBA" id="ARBA00022692"/>
    </source>
</evidence>
<sequence>MSWPRLFSGVHILWRNPGLHFTLEALPIHRSKMPAKISYPSPRVSQLDASILDDELFSLLKQQLSDAFLLLSNKPWSYHLHPELWSLFLKLAIFRLTTFQAGASYGFKLQNLKLSDHRTGKVINTRRRYLLLGTIIGEYLVKKAQLYLFSLEEQYAHPKNLYERVKNALMRHKSNIIKYSGDTVQVLELFNFVSFLVFGRYPNLIYRTLGISVTPIVADLLKFNGTNVNYEFQNRQLVWNVLTEFLVFILPLLQLRKLRRLVRNLMPTRSNDKRHYGYSETPVTTNFTSLPVSQCAMCIESVNARGLNAATTYVTNPFVTNCDHVYCYVCLATRFNAIENGNDYAEGCPRCRLKITSFRQFGSGIGEIDRNAIVVEYEDAESDDDENSGDDDGSDEPQSSDRDSEEEEVEKALPLSELEFLPRSRQPDYSENEDLEEEGEFSDEFESAGEDDMADESYM</sequence>
<evidence type="ECO:0000256" key="4">
    <source>
        <dbReference type="ARBA" id="ARBA00022448"/>
    </source>
</evidence>
<dbReference type="Gene3D" id="3.30.40.10">
    <property type="entry name" value="Zinc/RING finger domain, C3HC4 (zinc finger)"/>
    <property type="match status" value="1"/>
</dbReference>
<dbReference type="SMART" id="SM00184">
    <property type="entry name" value="RING"/>
    <property type="match status" value="1"/>
</dbReference>
<evidence type="ECO:0000256" key="8">
    <source>
        <dbReference type="ARBA" id="ARBA00022771"/>
    </source>
</evidence>
<evidence type="ECO:0000256" key="1">
    <source>
        <dbReference type="ARBA" id="ARBA00004585"/>
    </source>
</evidence>
<keyword evidence="5" id="KW-0808">Transferase</keyword>
<evidence type="ECO:0000256" key="2">
    <source>
        <dbReference type="ARBA" id="ARBA00004906"/>
    </source>
</evidence>
<evidence type="ECO:0000256" key="10">
    <source>
        <dbReference type="ARBA" id="ARBA00022833"/>
    </source>
</evidence>
<keyword evidence="4" id="KW-0813">Transport</keyword>
<dbReference type="PROSITE" id="PS00518">
    <property type="entry name" value="ZF_RING_1"/>
    <property type="match status" value="1"/>
</dbReference>
<dbReference type="InterPro" id="IPR017907">
    <property type="entry name" value="Znf_RING_CS"/>
</dbReference>
<gene>
    <name evidence="18" type="primary">MPUL0B07870</name>
    <name evidence="18" type="ORF">METSCH_B07870</name>
</gene>
<evidence type="ECO:0000256" key="11">
    <source>
        <dbReference type="ARBA" id="ARBA00022927"/>
    </source>
</evidence>
<evidence type="ECO:0000256" key="12">
    <source>
        <dbReference type="ARBA" id="ARBA00022989"/>
    </source>
</evidence>
<dbReference type="AlphaFoldDB" id="A0A4P6XK52"/>
<proteinExistence type="inferred from homology"/>
<keyword evidence="6" id="KW-0812">Transmembrane</keyword>
<dbReference type="GO" id="GO:0008270">
    <property type="term" value="F:zinc ion binding"/>
    <property type="evidence" value="ECO:0007669"/>
    <property type="project" value="UniProtKB-KW"/>
</dbReference>
<dbReference type="Proteomes" id="UP000292447">
    <property type="component" value="Chromosome II"/>
</dbReference>
<keyword evidence="8 15" id="KW-0863">Zinc-finger</keyword>
<dbReference type="GO" id="GO:0016562">
    <property type="term" value="P:protein import into peroxisome matrix, receptor recycling"/>
    <property type="evidence" value="ECO:0007669"/>
    <property type="project" value="UniProtKB-ARBA"/>
</dbReference>
<dbReference type="GO" id="GO:0005778">
    <property type="term" value="C:peroxisomal membrane"/>
    <property type="evidence" value="ECO:0007669"/>
    <property type="project" value="UniProtKB-SubCell"/>
</dbReference>
<accession>A0A4P6XK52</accession>
<keyword evidence="14" id="KW-0576">Peroxisome</keyword>
<evidence type="ECO:0000256" key="16">
    <source>
        <dbReference type="SAM" id="MobiDB-lite"/>
    </source>
</evidence>
<evidence type="ECO:0000256" key="14">
    <source>
        <dbReference type="ARBA" id="ARBA00023140"/>
    </source>
</evidence>